<keyword evidence="6" id="KW-1185">Reference proteome</keyword>
<dbReference type="SUPFAM" id="SSF53850">
    <property type="entry name" value="Periplasmic binding protein-like II"/>
    <property type="match status" value="1"/>
</dbReference>
<organism evidence="5 6">
    <name type="scientific">Desulfuromonas acetoxidans (strain DSM 684 / 11070)</name>
    <dbReference type="NCBI Taxonomy" id="281689"/>
    <lineage>
        <taxon>Bacteria</taxon>
        <taxon>Pseudomonadati</taxon>
        <taxon>Thermodesulfobacteriota</taxon>
        <taxon>Desulfuromonadia</taxon>
        <taxon>Desulfuromonadales</taxon>
        <taxon>Desulfuromonadaceae</taxon>
        <taxon>Desulfuromonas</taxon>
    </lineage>
</organism>
<evidence type="ECO:0000256" key="2">
    <source>
        <dbReference type="ARBA" id="ARBA00010742"/>
    </source>
</evidence>
<protein>
    <submittedName>
        <fullName evidence="5">Substrate-binding protein involved in ABC-type nitrate/sulfonate/bicarbonate transport system</fullName>
    </submittedName>
</protein>
<sequence length="324" mass="35922">MNMTTKSSLWILSVVVLLCVFALNSRQPSTPAIKVAVHHWIGYESLALSEQEHLLDPTLVTLVHSTSLSESAALLRQNKVDAAALTFDEVFQLRQEGIPLTVVLIFDVSAGADILLTRPEINSLKQLKGKTIGMEQSALSQLLLSAILDKAELTPLDIDLRYGIVANHGQLWQQPAIDALLTYLPLAKGIDQDATCLFDSRQIPNTIRDVLAVRSDRCESFRPALQHLLECHFNILTKLTQNDPDTLHRIAPLLGFSVQQTAEVLRKVKFPSLECNIGFLTPNTKKSHQALDTLISTMQQAELLPQHVNCERLIDSSFLPGPQE</sequence>
<evidence type="ECO:0000259" key="4">
    <source>
        <dbReference type="Pfam" id="PF09084"/>
    </source>
</evidence>
<keyword evidence="3" id="KW-0732">Signal</keyword>
<dbReference type="PANTHER" id="PTHR30024:SF47">
    <property type="entry name" value="TAURINE-BINDING PERIPLASMIC PROTEIN"/>
    <property type="match status" value="1"/>
</dbReference>
<feature type="domain" description="SsuA/THI5-like" evidence="4">
    <location>
        <begin position="60"/>
        <end position="160"/>
    </location>
</feature>
<dbReference type="PANTHER" id="PTHR30024">
    <property type="entry name" value="ALIPHATIC SULFONATES-BINDING PROTEIN-RELATED"/>
    <property type="match status" value="1"/>
</dbReference>
<comment type="caution">
    <text evidence="5">The sequence shown here is derived from an EMBL/GenBank/DDBJ whole genome shotgun (WGS) entry which is preliminary data.</text>
</comment>
<dbReference type="AlphaFoldDB" id="Q1JZ08"/>
<comment type="similarity">
    <text evidence="2">Belongs to the bacterial solute-binding protein SsuA/TauA family.</text>
</comment>
<dbReference type="OrthoDB" id="5516036at2"/>
<dbReference type="Proteomes" id="UP000005695">
    <property type="component" value="Unassembled WGS sequence"/>
</dbReference>
<accession>Q1JZ08</accession>
<dbReference type="InterPro" id="IPR015168">
    <property type="entry name" value="SsuA/THI5"/>
</dbReference>
<dbReference type="GO" id="GO:0042597">
    <property type="term" value="C:periplasmic space"/>
    <property type="evidence" value="ECO:0007669"/>
    <property type="project" value="UniProtKB-SubCell"/>
</dbReference>
<reference evidence="5" key="2">
    <citation type="submission" date="2006-05" db="EMBL/GenBank/DDBJ databases">
        <title>Sequencing of the draft genome and assembly of Desulfuromonas acetoxidans DSM 684.</title>
        <authorList>
            <consortium name="US DOE Joint Genome Institute (JGI-PGF)"/>
            <person name="Copeland A."/>
            <person name="Lucas S."/>
            <person name="Lapidus A."/>
            <person name="Barry K."/>
            <person name="Detter J.C."/>
            <person name="Glavina del Rio T."/>
            <person name="Hammon N."/>
            <person name="Israni S."/>
            <person name="Dalin E."/>
            <person name="Tice H."/>
            <person name="Bruce D."/>
            <person name="Pitluck S."/>
            <person name="Richardson P."/>
        </authorList>
    </citation>
    <scope>NUCLEOTIDE SEQUENCE [LARGE SCALE GENOMIC DNA]</scope>
    <source>
        <strain evidence="5">DSM 684</strain>
    </source>
</reference>
<dbReference type="Gene3D" id="3.40.190.10">
    <property type="entry name" value="Periplasmic binding protein-like II"/>
    <property type="match status" value="2"/>
</dbReference>
<name>Q1JZ08_DESA6</name>
<dbReference type="RefSeq" id="WP_006000817.1">
    <property type="nucleotide sequence ID" value="NZ_AAEW02000010.1"/>
</dbReference>
<proteinExistence type="inferred from homology"/>
<evidence type="ECO:0000313" key="5">
    <source>
        <dbReference type="EMBL" id="EAT15486.1"/>
    </source>
</evidence>
<evidence type="ECO:0000256" key="3">
    <source>
        <dbReference type="ARBA" id="ARBA00022729"/>
    </source>
</evidence>
<evidence type="ECO:0000313" key="6">
    <source>
        <dbReference type="Proteomes" id="UP000005695"/>
    </source>
</evidence>
<evidence type="ECO:0000256" key="1">
    <source>
        <dbReference type="ARBA" id="ARBA00004418"/>
    </source>
</evidence>
<dbReference type="Pfam" id="PF09084">
    <property type="entry name" value="NMT1"/>
    <property type="match status" value="1"/>
</dbReference>
<dbReference type="EMBL" id="AAEW02000010">
    <property type="protein sequence ID" value="EAT15486.1"/>
    <property type="molecule type" value="Genomic_DNA"/>
</dbReference>
<gene>
    <name evidence="5" type="ORF">Dace_1348</name>
</gene>
<comment type="subcellular location">
    <subcellularLocation>
        <location evidence="1">Periplasm</location>
    </subcellularLocation>
</comment>
<reference evidence="5" key="1">
    <citation type="submission" date="2006-05" db="EMBL/GenBank/DDBJ databases">
        <title>Annotation of the draft genome assembly of Desulfuromonas acetoxidans DSM 684.</title>
        <authorList>
            <consortium name="US DOE Joint Genome Institute (JGI-ORNL)"/>
            <person name="Larimer F."/>
            <person name="Land M."/>
            <person name="Hauser L."/>
        </authorList>
    </citation>
    <scope>NUCLEOTIDE SEQUENCE [LARGE SCALE GENOMIC DNA]</scope>
    <source>
        <strain evidence="5">DSM 684</strain>
    </source>
</reference>